<dbReference type="SUPFAM" id="SSF56645">
    <property type="entry name" value="Acyl-CoA dehydrogenase NM domain-like"/>
    <property type="match status" value="1"/>
</dbReference>
<evidence type="ECO:0000313" key="7">
    <source>
        <dbReference type="EMBL" id="GGJ63468.1"/>
    </source>
</evidence>
<dbReference type="InterPro" id="IPR009100">
    <property type="entry name" value="AcylCoA_DH/oxidase_NM_dom_sf"/>
</dbReference>
<proteinExistence type="predicted"/>
<feature type="domain" description="Acyl-CoA dehydrogenase C-terminal" evidence="6">
    <location>
        <begin position="244"/>
        <end position="365"/>
    </location>
</feature>
<sequence length="384" mass="39777">MTALPSSRVAQLQDLTAPLARVFREEAQAADRQETLSVRGVQALRDSGYAALTVPASLGGLGATLHEFALAQEDLGRADASLALVAAMNAHLLGSAGEAGTWPPEVYARVARASVTRGALSNSLASEPDLGSPSRGGLPRTTARRVPGGWVLNGLKTWSTGSRALDFMVVTADAGGEVWRFVVEAGSLGVEVRDTWRDALTLRGSGSHDVAFRDVFVPDDLSVPPTRPGADMQACSSAWFWTAVAATYLGVGQAALDAFAGYAHARVPTALGAPISTLPKVQQAAGQMALDLLAARAALHAAALAWSERGPHADLLPQLAGAKLLCTNAAVSVTDLALRAAGGASLTADLPLERLFRDARAGITHPPADDQTLTLLGQQALHPA</sequence>
<dbReference type="Gene3D" id="1.10.540.10">
    <property type="entry name" value="Acyl-CoA dehydrogenase/oxidase, N-terminal domain"/>
    <property type="match status" value="1"/>
</dbReference>
<feature type="domain" description="Acyl-CoA dehydrogenase/oxidase N-terminal" evidence="5">
    <location>
        <begin position="22"/>
        <end position="93"/>
    </location>
</feature>
<comment type="caution">
    <text evidence="7">The sequence shown here is derived from an EMBL/GenBank/DDBJ whole genome shotgun (WGS) entry which is preliminary data.</text>
</comment>
<dbReference type="PIRSF" id="PIRSF016578">
    <property type="entry name" value="HsaA"/>
    <property type="match status" value="1"/>
</dbReference>
<dbReference type="GO" id="GO:0050660">
    <property type="term" value="F:flavin adenine dinucleotide binding"/>
    <property type="evidence" value="ECO:0007669"/>
    <property type="project" value="InterPro"/>
</dbReference>
<dbReference type="CDD" id="cd00567">
    <property type="entry name" value="ACAD"/>
    <property type="match status" value="1"/>
</dbReference>
<evidence type="ECO:0000256" key="1">
    <source>
        <dbReference type="ARBA" id="ARBA00022630"/>
    </source>
</evidence>
<evidence type="ECO:0000313" key="8">
    <source>
        <dbReference type="Proteomes" id="UP000635726"/>
    </source>
</evidence>
<gene>
    <name evidence="7" type="primary">ydbM</name>
    <name evidence="7" type="ORF">GCM10008939_04160</name>
</gene>
<dbReference type="InterPro" id="IPR036250">
    <property type="entry name" value="AcylCo_DH-like_C"/>
</dbReference>
<dbReference type="PANTHER" id="PTHR43884">
    <property type="entry name" value="ACYL-COA DEHYDROGENASE"/>
    <property type="match status" value="1"/>
</dbReference>
<dbReference type="PANTHER" id="PTHR43884:SF25">
    <property type="entry name" value="ACYL-COA DEHYDROGENASE YDBM-RELATED"/>
    <property type="match status" value="1"/>
</dbReference>
<dbReference type="InterPro" id="IPR006091">
    <property type="entry name" value="Acyl-CoA_Oxase/DH_mid-dom"/>
</dbReference>
<keyword evidence="1" id="KW-0285">Flavoprotein</keyword>
<organism evidence="7 8">
    <name type="scientific">Deinococcus aquiradiocola</name>
    <dbReference type="NCBI Taxonomy" id="393059"/>
    <lineage>
        <taxon>Bacteria</taxon>
        <taxon>Thermotogati</taxon>
        <taxon>Deinococcota</taxon>
        <taxon>Deinococci</taxon>
        <taxon>Deinococcales</taxon>
        <taxon>Deinococcaceae</taxon>
        <taxon>Deinococcus</taxon>
    </lineage>
</organism>
<evidence type="ECO:0000259" key="6">
    <source>
        <dbReference type="Pfam" id="PF08028"/>
    </source>
</evidence>
<protein>
    <submittedName>
        <fullName evidence="7">Acyl-CoA dehydrogenase YdbM</fullName>
    </submittedName>
</protein>
<accession>A0A917UKP2</accession>
<evidence type="ECO:0000256" key="2">
    <source>
        <dbReference type="ARBA" id="ARBA00023002"/>
    </source>
</evidence>
<dbReference type="Pfam" id="PF08028">
    <property type="entry name" value="Acyl-CoA_dh_2"/>
    <property type="match status" value="1"/>
</dbReference>
<feature type="region of interest" description="Disordered" evidence="3">
    <location>
        <begin position="122"/>
        <end position="143"/>
    </location>
</feature>
<dbReference type="AlphaFoldDB" id="A0A917UKP2"/>
<dbReference type="Pfam" id="PF02771">
    <property type="entry name" value="Acyl-CoA_dh_N"/>
    <property type="match status" value="1"/>
</dbReference>
<dbReference type="Proteomes" id="UP000635726">
    <property type="component" value="Unassembled WGS sequence"/>
</dbReference>
<dbReference type="InterPro" id="IPR046373">
    <property type="entry name" value="Acyl-CoA_Oxase/DH_mid-dom_sf"/>
</dbReference>
<dbReference type="InterPro" id="IPR013786">
    <property type="entry name" value="AcylCoA_DH/ox_N"/>
</dbReference>
<dbReference type="Gene3D" id="2.40.110.10">
    <property type="entry name" value="Butyryl-CoA Dehydrogenase, subunit A, domain 2"/>
    <property type="match status" value="1"/>
</dbReference>
<evidence type="ECO:0000259" key="5">
    <source>
        <dbReference type="Pfam" id="PF02771"/>
    </source>
</evidence>
<reference evidence="7" key="1">
    <citation type="journal article" date="2014" name="Int. J. Syst. Evol. Microbiol.">
        <title>Complete genome sequence of Corynebacterium casei LMG S-19264T (=DSM 44701T), isolated from a smear-ripened cheese.</title>
        <authorList>
            <consortium name="US DOE Joint Genome Institute (JGI-PGF)"/>
            <person name="Walter F."/>
            <person name="Albersmeier A."/>
            <person name="Kalinowski J."/>
            <person name="Ruckert C."/>
        </authorList>
    </citation>
    <scope>NUCLEOTIDE SEQUENCE</scope>
    <source>
        <strain evidence="7">JCM 14371</strain>
    </source>
</reference>
<evidence type="ECO:0000256" key="3">
    <source>
        <dbReference type="SAM" id="MobiDB-lite"/>
    </source>
</evidence>
<keyword evidence="2" id="KW-0560">Oxidoreductase</keyword>
<name>A0A917UKP2_9DEIO</name>
<dbReference type="InterPro" id="IPR037069">
    <property type="entry name" value="AcylCoA_DH/ox_N_sf"/>
</dbReference>
<dbReference type="Pfam" id="PF02770">
    <property type="entry name" value="Acyl-CoA_dh_M"/>
    <property type="match status" value="1"/>
</dbReference>
<dbReference type="Gene3D" id="1.20.140.10">
    <property type="entry name" value="Butyryl-CoA Dehydrogenase, subunit A, domain 3"/>
    <property type="match status" value="1"/>
</dbReference>
<dbReference type="RefSeq" id="WP_188960552.1">
    <property type="nucleotide sequence ID" value="NZ_BMOE01000001.1"/>
</dbReference>
<evidence type="ECO:0000259" key="4">
    <source>
        <dbReference type="Pfam" id="PF02770"/>
    </source>
</evidence>
<dbReference type="GO" id="GO:0003995">
    <property type="term" value="F:acyl-CoA dehydrogenase activity"/>
    <property type="evidence" value="ECO:0007669"/>
    <property type="project" value="TreeGrafter"/>
</dbReference>
<feature type="domain" description="Acyl-CoA oxidase/dehydrogenase middle" evidence="4">
    <location>
        <begin position="125"/>
        <end position="215"/>
    </location>
</feature>
<reference evidence="7" key="2">
    <citation type="submission" date="2020-09" db="EMBL/GenBank/DDBJ databases">
        <authorList>
            <person name="Sun Q."/>
            <person name="Ohkuma M."/>
        </authorList>
    </citation>
    <scope>NUCLEOTIDE SEQUENCE</scope>
    <source>
        <strain evidence="7">JCM 14371</strain>
    </source>
</reference>
<dbReference type="InterPro" id="IPR013107">
    <property type="entry name" value="Acyl-CoA_DH_C"/>
</dbReference>
<keyword evidence="8" id="KW-1185">Reference proteome</keyword>
<dbReference type="EMBL" id="BMOE01000001">
    <property type="protein sequence ID" value="GGJ63468.1"/>
    <property type="molecule type" value="Genomic_DNA"/>
</dbReference>
<dbReference type="SUPFAM" id="SSF47203">
    <property type="entry name" value="Acyl-CoA dehydrogenase C-terminal domain-like"/>
    <property type="match status" value="1"/>
</dbReference>